<protein>
    <submittedName>
        <fullName evidence="2">Uncharacterized protein</fullName>
    </submittedName>
</protein>
<evidence type="ECO:0000313" key="3">
    <source>
        <dbReference type="Proteomes" id="UP000596742"/>
    </source>
</evidence>
<organism evidence="2 3">
    <name type="scientific">Mytilus galloprovincialis</name>
    <name type="common">Mediterranean mussel</name>
    <dbReference type="NCBI Taxonomy" id="29158"/>
    <lineage>
        <taxon>Eukaryota</taxon>
        <taxon>Metazoa</taxon>
        <taxon>Spiralia</taxon>
        <taxon>Lophotrochozoa</taxon>
        <taxon>Mollusca</taxon>
        <taxon>Bivalvia</taxon>
        <taxon>Autobranchia</taxon>
        <taxon>Pteriomorphia</taxon>
        <taxon>Mytilida</taxon>
        <taxon>Mytiloidea</taxon>
        <taxon>Mytilidae</taxon>
        <taxon>Mytilinae</taxon>
        <taxon>Mytilus</taxon>
    </lineage>
</organism>
<feature type="region of interest" description="Disordered" evidence="1">
    <location>
        <begin position="1"/>
        <end position="48"/>
    </location>
</feature>
<dbReference type="EMBL" id="UYJE01005118">
    <property type="protein sequence ID" value="VDI34136.1"/>
    <property type="molecule type" value="Genomic_DNA"/>
</dbReference>
<evidence type="ECO:0000313" key="2">
    <source>
        <dbReference type="EMBL" id="VDI34136.1"/>
    </source>
</evidence>
<keyword evidence="3" id="KW-1185">Reference proteome</keyword>
<sequence length="252" mass="28548">MKPPKRPRNVPITVSQQPAGPAKKFRKGKVPSTRGALSKSQNTTRTVQVSRAATNSNLAIARCQVINIVSDAHQEPPFVLSGLKMRWIQKVKIGNEGDAPDQGEICYHCSTTWPQRGESSKQQPWYVNCLKCFPRAGFWVKWLITLLDSAGFFHPIKVEAQEVLKQLSAGRHKPVKRDLSDEEMVHLKKFYQTDNVIPHITIYHHATTKKGSYRDTSIGEADQREKCSMVLFDNCVGSIDLFFSMDWVHSTR</sequence>
<reference evidence="2" key="1">
    <citation type="submission" date="2018-11" db="EMBL/GenBank/DDBJ databases">
        <authorList>
            <person name="Alioto T."/>
            <person name="Alioto T."/>
        </authorList>
    </citation>
    <scope>NUCLEOTIDE SEQUENCE</scope>
</reference>
<accession>A0A8B6EGF4</accession>
<comment type="caution">
    <text evidence="2">The sequence shown here is derived from an EMBL/GenBank/DDBJ whole genome shotgun (WGS) entry which is preliminary data.</text>
</comment>
<name>A0A8B6EGF4_MYTGA</name>
<gene>
    <name evidence="2" type="ORF">MGAL_10B070494</name>
</gene>
<evidence type="ECO:0000256" key="1">
    <source>
        <dbReference type="SAM" id="MobiDB-lite"/>
    </source>
</evidence>
<dbReference type="AlphaFoldDB" id="A0A8B6EGF4"/>
<feature type="compositionally biased region" description="Polar residues" evidence="1">
    <location>
        <begin position="38"/>
        <end position="48"/>
    </location>
</feature>
<dbReference type="Proteomes" id="UP000596742">
    <property type="component" value="Unassembled WGS sequence"/>
</dbReference>
<proteinExistence type="predicted"/>